<name>A0AAE1WDA8_9LAMI</name>
<feature type="domain" description="Glycoside hydrolase family 5" evidence="6">
    <location>
        <begin position="67"/>
        <end position="126"/>
    </location>
</feature>
<organism evidence="7 8">
    <name type="scientific">Sesamum angolense</name>
    <dbReference type="NCBI Taxonomy" id="2727404"/>
    <lineage>
        <taxon>Eukaryota</taxon>
        <taxon>Viridiplantae</taxon>
        <taxon>Streptophyta</taxon>
        <taxon>Embryophyta</taxon>
        <taxon>Tracheophyta</taxon>
        <taxon>Spermatophyta</taxon>
        <taxon>Magnoliopsida</taxon>
        <taxon>eudicotyledons</taxon>
        <taxon>Gunneridae</taxon>
        <taxon>Pentapetalae</taxon>
        <taxon>asterids</taxon>
        <taxon>lamiids</taxon>
        <taxon>Lamiales</taxon>
        <taxon>Pedaliaceae</taxon>
        <taxon>Sesamum</taxon>
    </lineage>
</organism>
<protein>
    <recommendedName>
        <fullName evidence="3">mannan endo-1,4-beta-mannosidase</fullName>
        <ecNumber evidence="3">3.2.1.78</ecNumber>
    </recommendedName>
</protein>
<reference evidence="7" key="1">
    <citation type="submission" date="2020-06" db="EMBL/GenBank/DDBJ databases">
        <authorList>
            <person name="Li T."/>
            <person name="Hu X."/>
            <person name="Zhang T."/>
            <person name="Song X."/>
            <person name="Zhang H."/>
            <person name="Dai N."/>
            <person name="Sheng W."/>
            <person name="Hou X."/>
            <person name="Wei L."/>
        </authorList>
    </citation>
    <scope>NUCLEOTIDE SEQUENCE</scope>
    <source>
        <strain evidence="7">K16</strain>
        <tissue evidence="7">Leaf</tissue>
    </source>
</reference>
<dbReference type="PANTHER" id="PTHR31451">
    <property type="match status" value="1"/>
</dbReference>
<evidence type="ECO:0000256" key="4">
    <source>
        <dbReference type="ARBA" id="ARBA00022801"/>
    </source>
</evidence>
<evidence type="ECO:0000256" key="2">
    <source>
        <dbReference type="ARBA" id="ARBA00005641"/>
    </source>
</evidence>
<dbReference type="PANTHER" id="PTHR31451:SF59">
    <property type="entry name" value="MANNAN ENDO-1,4-BETA-MANNOSIDASE"/>
    <property type="match status" value="1"/>
</dbReference>
<keyword evidence="4" id="KW-0378">Hydrolase</keyword>
<dbReference type="Gene3D" id="3.20.20.80">
    <property type="entry name" value="Glycosidases"/>
    <property type="match status" value="2"/>
</dbReference>
<keyword evidence="8" id="KW-1185">Reference proteome</keyword>
<dbReference type="AlphaFoldDB" id="A0AAE1WDA8"/>
<evidence type="ECO:0000259" key="6">
    <source>
        <dbReference type="Pfam" id="PF26410"/>
    </source>
</evidence>
<comment type="catalytic activity">
    <reaction evidence="1">
        <text>Random hydrolysis of (1-&gt;4)-beta-D-mannosidic linkages in mannans, galactomannans and glucomannans.</text>
        <dbReference type="EC" id="3.2.1.78"/>
    </reaction>
</comment>
<keyword evidence="5" id="KW-0326">Glycosidase</keyword>
<comment type="caution">
    <text evidence="7">The sequence shown here is derived from an EMBL/GenBank/DDBJ whole genome shotgun (WGS) entry which is preliminary data.</text>
</comment>
<evidence type="ECO:0000313" key="8">
    <source>
        <dbReference type="Proteomes" id="UP001289374"/>
    </source>
</evidence>
<dbReference type="InterPro" id="IPR001547">
    <property type="entry name" value="Glyco_hydro_5"/>
</dbReference>
<evidence type="ECO:0000256" key="3">
    <source>
        <dbReference type="ARBA" id="ARBA00012706"/>
    </source>
</evidence>
<dbReference type="SUPFAM" id="SSF51445">
    <property type="entry name" value="(Trans)glycosidases"/>
    <property type="match status" value="1"/>
</dbReference>
<dbReference type="Pfam" id="PF26410">
    <property type="entry name" value="GH5_mannosidase"/>
    <property type="match status" value="1"/>
</dbReference>
<evidence type="ECO:0000313" key="7">
    <source>
        <dbReference type="EMBL" id="KAK4391109.1"/>
    </source>
</evidence>
<comment type="similarity">
    <text evidence="2">Belongs to the glycosyl hydrolase 5 (cellulase A) family.</text>
</comment>
<gene>
    <name evidence="7" type="ORF">Sango_2174200</name>
</gene>
<evidence type="ECO:0000256" key="5">
    <source>
        <dbReference type="ARBA" id="ARBA00023295"/>
    </source>
</evidence>
<reference evidence="7" key="2">
    <citation type="journal article" date="2024" name="Plant">
        <title>Genomic evolution and insights into agronomic trait innovations of Sesamum species.</title>
        <authorList>
            <person name="Miao H."/>
            <person name="Wang L."/>
            <person name="Qu L."/>
            <person name="Liu H."/>
            <person name="Sun Y."/>
            <person name="Le M."/>
            <person name="Wang Q."/>
            <person name="Wei S."/>
            <person name="Zheng Y."/>
            <person name="Lin W."/>
            <person name="Duan Y."/>
            <person name="Cao H."/>
            <person name="Xiong S."/>
            <person name="Wang X."/>
            <person name="Wei L."/>
            <person name="Li C."/>
            <person name="Ma Q."/>
            <person name="Ju M."/>
            <person name="Zhao R."/>
            <person name="Li G."/>
            <person name="Mu C."/>
            <person name="Tian Q."/>
            <person name="Mei H."/>
            <person name="Zhang T."/>
            <person name="Gao T."/>
            <person name="Zhang H."/>
        </authorList>
    </citation>
    <scope>NUCLEOTIDE SEQUENCE</scope>
    <source>
        <strain evidence="7">K16</strain>
    </source>
</reference>
<accession>A0AAE1WDA8</accession>
<dbReference type="EC" id="3.2.1.78" evidence="3"/>
<evidence type="ECO:0000256" key="1">
    <source>
        <dbReference type="ARBA" id="ARBA00001678"/>
    </source>
</evidence>
<dbReference type="Proteomes" id="UP001289374">
    <property type="component" value="Unassembled WGS sequence"/>
</dbReference>
<dbReference type="InterPro" id="IPR045053">
    <property type="entry name" value="MAN-like"/>
</dbReference>
<sequence>MVCWWGYLHMPLSTNHHRSHKSRLELLRGRSSPKRTHTPHKFAADPLLHSRDFEICSAILLSDGDNKLSLQISPGVYDENVFQALNFVVLEAAKNKIRLILSLVNNYQDFGGRPQYVDWARNAGTQTSSDDAFYTNVVVKQYYKNHVKAWVQEMASYVKFIDNKHLLEISMEGFYGDSITDRKQYNPGYHP</sequence>
<proteinExistence type="inferred from homology"/>
<dbReference type="GO" id="GO:0016985">
    <property type="term" value="F:mannan endo-1,4-beta-mannosidase activity"/>
    <property type="evidence" value="ECO:0007669"/>
    <property type="project" value="UniProtKB-EC"/>
</dbReference>
<dbReference type="InterPro" id="IPR017853">
    <property type="entry name" value="GH"/>
</dbReference>
<dbReference type="EMBL" id="JACGWL010000012">
    <property type="protein sequence ID" value="KAK4391109.1"/>
    <property type="molecule type" value="Genomic_DNA"/>
</dbReference>